<keyword evidence="1" id="KW-1185">Reference proteome</keyword>
<dbReference type="InterPro" id="IPR036875">
    <property type="entry name" value="Znf_CCHC_sf"/>
</dbReference>
<dbReference type="STRING" id="75913.A0A0K0FPK8"/>
<reference evidence="1" key="1">
    <citation type="submission" date="2014-07" db="EMBL/GenBank/DDBJ databases">
        <authorList>
            <person name="Martin A.A"/>
            <person name="De Silva N."/>
        </authorList>
    </citation>
    <scope>NUCLEOTIDE SEQUENCE</scope>
</reference>
<name>A0A0K0FPK8_STRVS</name>
<sequence>MKNQGWVGRNVTTAVETGTGKAGEKKKNKKLVCFNCDKEGHRSIDYRGAVAICAVSGKEKHLAKYCFKNRKANASSGGVTAAGHALQVVACIMGLKMISVANATEDRWERPEYMEDYIIYTAAPKCVNYYIPMLWNQDTLYLIKGSFAYVVAAGKKEYGVCPCEGKGKGFKRGGNECYQFYTIKVADEQPE</sequence>
<dbReference type="AlphaFoldDB" id="A0A0K0FPK8"/>
<organism evidence="1 2">
    <name type="scientific">Strongyloides venezuelensis</name>
    <name type="common">Threadworm</name>
    <dbReference type="NCBI Taxonomy" id="75913"/>
    <lineage>
        <taxon>Eukaryota</taxon>
        <taxon>Metazoa</taxon>
        <taxon>Ecdysozoa</taxon>
        <taxon>Nematoda</taxon>
        <taxon>Chromadorea</taxon>
        <taxon>Rhabditida</taxon>
        <taxon>Tylenchina</taxon>
        <taxon>Panagrolaimomorpha</taxon>
        <taxon>Strongyloidoidea</taxon>
        <taxon>Strongyloididae</taxon>
        <taxon>Strongyloides</taxon>
    </lineage>
</organism>
<evidence type="ECO:0000313" key="1">
    <source>
        <dbReference type="Proteomes" id="UP000035680"/>
    </source>
</evidence>
<proteinExistence type="predicted"/>
<dbReference type="Proteomes" id="UP000035680">
    <property type="component" value="Unassembled WGS sequence"/>
</dbReference>
<protein>
    <submittedName>
        <fullName evidence="2">CCHC-type domain-containing protein</fullName>
    </submittedName>
</protein>
<dbReference type="GO" id="GO:0003676">
    <property type="term" value="F:nucleic acid binding"/>
    <property type="evidence" value="ECO:0007669"/>
    <property type="project" value="InterPro"/>
</dbReference>
<dbReference type="GO" id="GO:0008270">
    <property type="term" value="F:zinc ion binding"/>
    <property type="evidence" value="ECO:0007669"/>
    <property type="project" value="InterPro"/>
</dbReference>
<reference evidence="2" key="2">
    <citation type="submission" date="2015-08" db="UniProtKB">
        <authorList>
            <consortium name="WormBaseParasite"/>
        </authorList>
    </citation>
    <scope>IDENTIFICATION</scope>
</reference>
<evidence type="ECO:0000313" key="2">
    <source>
        <dbReference type="WBParaSite" id="SVE_1106500.1"/>
    </source>
</evidence>
<dbReference type="WBParaSite" id="SVE_1106500.1">
    <property type="protein sequence ID" value="SVE_1106500.1"/>
    <property type="gene ID" value="SVE_1106500"/>
</dbReference>
<accession>A0A0K0FPK8</accession>
<dbReference type="Gene3D" id="4.10.60.10">
    <property type="entry name" value="Zinc finger, CCHC-type"/>
    <property type="match status" value="1"/>
</dbReference>
<dbReference type="SUPFAM" id="SSF57756">
    <property type="entry name" value="Retrovirus zinc finger-like domains"/>
    <property type="match status" value="1"/>
</dbReference>